<dbReference type="PANTHER" id="PTHR21266">
    <property type="entry name" value="IRON-SULFUR DOMAIN CONTAINING PROTEIN"/>
    <property type="match status" value="1"/>
</dbReference>
<dbReference type="AlphaFoldDB" id="A0A366HGF9"/>
<feature type="compositionally biased region" description="Basic and acidic residues" evidence="6">
    <location>
        <begin position="339"/>
        <end position="358"/>
    </location>
</feature>
<keyword evidence="9" id="KW-1185">Reference proteome</keyword>
<dbReference type="GO" id="GO:0051537">
    <property type="term" value="F:2 iron, 2 sulfur cluster binding"/>
    <property type="evidence" value="ECO:0007669"/>
    <property type="project" value="UniProtKB-KW"/>
</dbReference>
<evidence type="ECO:0000256" key="5">
    <source>
        <dbReference type="ARBA" id="ARBA00023014"/>
    </source>
</evidence>
<dbReference type="SUPFAM" id="SSF50022">
    <property type="entry name" value="ISP domain"/>
    <property type="match status" value="1"/>
</dbReference>
<protein>
    <submittedName>
        <fullName evidence="8">Vanillate O-demethylase monooxygenase subunit</fullName>
    </submittedName>
</protein>
<evidence type="ECO:0000313" key="8">
    <source>
        <dbReference type="EMBL" id="RBP41733.1"/>
    </source>
</evidence>
<dbReference type="CDD" id="cd08878">
    <property type="entry name" value="RHO_alpha_C_DMO-like"/>
    <property type="match status" value="1"/>
</dbReference>
<dbReference type="PROSITE" id="PS51296">
    <property type="entry name" value="RIESKE"/>
    <property type="match status" value="1"/>
</dbReference>
<evidence type="ECO:0000256" key="6">
    <source>
        <dbReference type="SAM" id="MobiDB-lite"/>
    </source>
</evidence>
<dbReference type="InterPro" id="IPR050584">
    <property type="entry name" value="Cholesterol_7-desaturase"/>
</dbReference>
<reference evidence="8 9" key="1">
    <citation type="submission" date="2018-06" db="EMBL/GenBank/DDBJ databases">
        <title>Genomic Encyclopedia of Type Strains, Phase IV (KMG-IV): sequencing the most valuable type-strain genomes for metagenomic binning, comparative biology and taxonomic classification.</title>
        <authorList>
            <person name="Goeker M."/>
        </authorList>
    </citation>
    <scope>NUCLEOTIDE SEQUENCE [LARGE SCALE GENOMIC DNA]</scope>
    <source>
        <strain evidence="8 9">DSM 25520</strain>
    </source>
</reference>
<keyword evidence="3" id="KW-0560">Oxidoreductase</keyword>
<keyword evidence="8" id="KW-0503">Monooxygenase</keyword>
<dbReference type="GO" id="GO:0004497">
    <property type="term" value="F:monooxygenase activity"/>
    <property type="evidence" value="ECO:0007669"/>
    <property type="project" value="UniProtKB-KW"/>
</dbReference>
<dbReference type="Gene3D" id="3.90.380.10">
    <property type="entry name" value="Naphthalene 1,2-dioxygenase Alpha Subunit, Chain A, domain 1"/>
    <property type="match status" value="1"/>
</dbReference>
<dbReference type="InterPro" id="IPR017941">
    <property type="entry name" value="Rieske_2Fe-2S"/>
</dbReference>
<dbReference type="OrthoDB" id="9769355at2"/>
<evidence type="ECO:0000256" key="2">
    <source>
        <dbReference type="ARBA" id="ARBA00022723"/>
    </source>
</evidence>
<dbReference type="Proteomes" id="UP000253628">
    <property type="component" value="Unassembled WGS sequence"/>
</dbReference>
<evidence type="ECO:0000256" key="1">
    <source>
        <dbReference type="ARBA" id="ARBA00022714"/>
    </source>
</evidence>
<proteinExistence type="predicted"/>
<dbReference type="Pfam" id="PF00355">
    <property type="entry name" value="Rieske"/>
    <property type="match status" value="1"/>
</dbReference>
<keyword evidence="1" id="KW-0001">2Fe-2S</keyword>
<evidence type="ECO:0000259" key="7">
    <source>
        <dbReference type="PROSITE" id="PS51296"/>
    </source>
</evidence>
<keyword evidence="2" id="KW-0479">Metal-binding</keyword>
<gene>
    <name evidence="8" type="ORF">DFR37_102112</name>
</gene>
<dbReference type="PANTHER" id="PTHR21266:SF60">
    <property type="entry name" value="3-KETOSTEROID-9-ALPHA-MONOOXYGENASE, OXYGENASE COMPONENT"/>
    <property type="match status" value="1"/>
</dbReference>
<keyword evidence="5" id="KW-0411">Iron-sulfur</keyword>
<dbReference type="InterPro" id="IPR036922">
    <property type="entry name" value="Rieske_2Fe-2S_sf"/>
</dbReference>
<sequence>MFVKNCWYVAGWAHELIDGALLGRTILNERILFYKGENDSVVAMEDRCCHRGAALSLGRLEGNNVRCMYHGLLFNSAGTCIEVPGRDAIPPSFKVPTYPVEVQDKLIWIWMGDPALADKTTIPGFHYLSQPEWVGEPGYLHYQANYQLMVDNLADFNHVAYVHPTTFGGSPNYVAEHTESPLERLDNGFKVTKWHMNCDLAPFVKKFVKGMGKVDRWNTVRMQMPGYFYLESGFSPAGNGIEKGNMEGAISFRNLQAMTPETEDSTHLFWVYLHNQTENQDLITRSLSASILEGLYEDMPIIELQQKILAKDPGFTLKSMPSDVGLNHMRWLVAQQLKKEQAQAPQRDKDQARKDMVRSEAMAGA</sequence>
<name>A0A366HGF9_9BURK</name>
<keyword evidence="8" id="KW-0489">Methyltransferase</keyword>
<evidence type="ECO:0000313" key="9">
    <source>
        <dbReference type="Proteomes" id="UP000253628"/>
    </source>
</evidence>
<dbReference type="EMBL" id="QNRQ01000002">
    <property type="protein sequence ID" value="RBP41733.1"/>
    <property type="molecule type" value="Genomic_DNA"/>
</dbReference>
<dbReference type="SUPFAM" id="SSF55961">
    <property type="entry name" value="Bet v1-like"/>
    <property type="match status" value="1"/>
</dbReference>
<evidence type="ECO:0000256" key="3">
    <source>
        <dbReference type="ARBA" id="ARBA00023002"/>
    </source>
</evidence>
<dbReference type="InterPro" id="IPR044043">
    <property type="entry name" value="VanA_C_cat"/>
</dbReference>
<feature type="region of interest" description="Disordered" evidence="6">
    <location>
        <begin position="339"/>
        <end position="365"/>
    </location>
</feature>
<keyword evidence="8" id="KW-0808">Transferase</keyword>
<dbReference type="RefSeq" id="WP_113931991.1">
    <property type="nucleotide sequence ID" value="NZ_JACCEU010000002.1"/>
</dbReference>
<accession>A0A366HGF9</accession>
<keyword evidence="4" id="KW-0408">Iron</keyword>
<organism evidence="8 9">
    <name type="scientific">Eoetvoesiella caeni</name>
    <dbReference type="NCBI Taxonomy" id="645616"/>
    <lineage>
        <taxon>Bacteria</taxon>
        <taxon>Pseudomonadati</taxon>
        <taxon>Pseudomonadota</taxon>
        <taxon>Betaproteobacteria</taxon>
        <taxon>Burkholderiales</taxon>
        <taxon>Alcaligenaceae</taxon>
        <taxon>Eoetvoesiella</taxon>
    </lineage>
</organism>
<evidence type="ECO:0000256" key="4">
    <source>
        <dbReference type="ARBA" id="ARBA00023004"/>
    </source>
</evidence>
<dbReference type="GO" id="GO:0046872">
    <property type="term" value="F:metal ion binding"/>
    <property type="evidence" value="ECO:0007669"/>
    <property type="project" value="UniProtKB-KW"/>
</dbReference>
<dbReference type="Gene3D" id="2.102.10.10">
    <property type="entry name" value="Rieske [2Fe-2S] iron-sulphur domain"/>
    <property type="match status" value="1"/>
</dbReference>
<feature type="domain" description="Rieske" evidence="7">
    <location>
        <begin position="7"/>
        <end position="109"/>
    </location>
</feature>
<comment type="caution">
    <text evidence="8">The sequence shown here is derived from an EMBL/GenBank/DDBJ whole genome shotgun (WGS) entry which is preliminary data.</text>
</comment>
<dbReference type="GO" id="GO:0032259">
    <property type="term" value="P:methylation"/>
    <property type="evidence" value="ECO:0007669"/>
    <property type="project" value="UniProtKB-KW"/>
</dbReference>
<dbReference type="Pfam" id="PF19112">
    <property type="entry name" value="VanA_C"/>
    <property type="match status" value="1"/>
</dbReference>
<dbReference type="GO" id="GO:0008168">
    <property type="term" value="F:methyltransferase activity"/>
    <property type="evidence" value="ECO:0007669"/>
    <property type="project" value="UniProtKB-KW"/>
</dbReference>